<feature type="chain" id="PRO_5046868023" evidence="5">
    <location>
        <begin position="33"/>
        <end position="474"/>
    </location>
</feature>
<evidence type="ECO:0000313" key="9">
    <source>
        <dbReference type="Proteomes" id="UP001440984"/>
    </source>
</evidence>
<dbReference type="InterPro" id="IPR033453">
    <property type="entry name" value="Glyco_hydro_30_TIM-barrel"/>
</dbReference>
<dbReference type="Proteomes" id="UP001440984">
    <property type="component" value="Unassembled WGS sequence"/>
</dbReference>
<evidence type="ECO:0000256" key="4">
    <source>
        <dbReference type="RuleBase" id="RU361188"/>
    </source>
</evidence>
<dbReference type="InterPro" id="IPR013780">
    <property type="entry name" value="Glyco_hydro_b"/>
</dbReference>
<evidence type="ECO:0000259" key="7">
    <source>
        <dbReference type="Pfam" id="PF17189"/>
    </source>
</evidence>
<reference evidence="8 9" key="1">
    <citation type="submission" date="2024-05" db="EMBL/GenBank/DDBJ databases">
        <authorList>
            <person name="Zhao H."/>
            <person name="Xu Y."/>
            <person name="Lin S."/>
            <person name="Spain J.C."/>
            <person name="Zhou N.-Y."/>
        </authorList>
    </citation>
    <scope>NUCLEOTIDE SEQUENCE [LARGE SCALE GENOMIC DNA]</scope>
    <source>
        <strain evidence="8 9">NEAU-NG30</strain>
    </source>
</reference>
<dbReference type="InterPro" id="IPR033452">
    <property type="entry name" value="GH30_C"/>
</dbReference>
<dbReference type="PANTHER" id="PTHR11069:SF23">
    <property type="entry name" value="LYSOSOMAL ACID GLUCOSYLCERAMIDASE"/>
    <property type="match status" value="1"/>
</dbReference>
<evidence type="ECO:0000256" key="2">
    <source>
        <dbReference type="ARBA" id="ARBA00022729"/>
    </source>
</evidence>
<dbReference type="SUPFAM" id="SSF51445">
    <property type="entry name" value="(Trans)glycosidases"/>
    <property type="match status" value="1"/>
</dbReference>
<keyword evidence="9" id="KW-1185">Reference proteome</keyword>
<evidence type="ECO:0000259" key="6">
    <source>
        <dbReference type="Pfam" id="PF02055"/>
    </source>
</evidence>
<proteinExistence type="inferred from homology"/>
<keyword evidence="2 5" id="KW-0732">Signal</keyword>
<dbReference type="Gene3D" id="2.60.40.1180">
    <property type="entry name" value="Golgi alpha-mannosidase II"/>
    <property type="match status" value="1"/>
</dbReference>
<evidence type="ECO:0000313" key="8">
    <source>
        <dbReference type="EMBL" id="MEQ0565178.1"/>
    </source>
</evidence>
<dbReference type="Gene3D" id="3.20.20.80">
    <property type="entry name" value="Glycosidases"/>
    <property type="match status" value="1"/>
</dbReference>
<evidence type="ECO:0000256" key="5">
    <source>
        <dbReference type="SAM" id="SignalP"/>
    </source>
</evidence>
<evidence type="ECO:0000256" key="3">
    <source>
        <dbReference type="ARBA" id="ARBA00022801"/>
    </source>
</evidence>
<evidence type="ECO:0000256" key="1">
    <source>
        <dbReference type="ARBA" id="ARBA00005382"/>
    </source>
</evidence>
<dbReference type="EMBL" id="JBDZYD010000018">
    <property type="protein sequence ID" value="MEQ0565178.1"/>
    <property type="molecule type" value="Genomic_DNA"/>
</dbReference>
<accession>A0ABV0LUM8</accession>
<sequence>MPRPTRRVPVIAAATLALASVLATGPQIPASAATTVTVNGATTFQKIEGFGISEAFGMANAIRGLGATARQQALDLLFSTTNGAGFSILRNGIPSGSDSIEPRSPGSPSATPTYVWNPNSDATDQGQLWLAKQAKNTYGVTNFYDNAWAPPGYMKTDGSDSGRGPLCGVPGATCASGDWRQHYANYLVQHAKFWASAGLTPSATGFVNEPSQGSGFGSMQFTPAQAVNFLSVLGPAMKASGLPTKIACCDLLGFNQLPSYVSAVTGNAAANAATGLFTAHGYSGAPTSPVSTGGRSVWQSEWSVNGNTWDGSWDGGGPADGFHWAQQVHTALAGANVNAFLYFWGISTTSHDSSLIGLRGSTLTPAKRYYALANYSRFIRPGATRISATGSGSLAASAYRNPDGSVVVVLLNSGTGSVATTVATTGTGLTSGTVTPYLTNSGSSTAAQPTIGLANGAFSATVPARSLVTYRITR</sequence>
<dbReference type="Pfam" id="PF02055">
    <property type="entry name" value="Glyco_hydro_30"/>
    <property type="match status" value="1"/>
</dbReference>
<feature type="signal peptide" evidence="5">
    <location>
        <begin position="1"/>
        <end position="32"/>
    </location>
</feature>
<dbReference type="RefSeq" id="WP_348956259.1">
    <property type="nucleotide sequence ID" value="NZ_JBDZYD010000018.1"/>
</dbReference>
<protein>
    <submittedName>
        <fullName evidence="8">Glycoside hydrolase family 30 beta sandwich domain-containing protein</fullName>
    </submittedName>
</protein>
<dbReference type="PANTHER" id="PTHR11069">
    <property type="entry name" value="GLUCOSYLCERAMIDASE"/>
    <property type="match status" value="1"/>
</dbReference>
<dbReference type="InterPro" id="IPR017853">
    <property type="entry name" value="GH"/>
</dbReference>
<organism evidence="8 9">
    <name type="scientific">Amycolatopsis melonis</name>
    <dbReference type="NCBI Taxonomy" id="3156488"/>
    <lineage>
        <taxon>Bacteria</taxon>
        <taxon>Bacillati</taxon>
        <taxon>Actinomycetota</taxon>
        <taxon>Actinomycetes</taxon>
        <taxon>Pseudonocardiales</taxon>
        <taxon>Pseudonocardiaceae</taxon>
        <taxon>Amycolatopsis</taxon>
    </lineage>
</organism>
<dbReference type="Pfam" id="PF17189">
    <property type="entry name" value="Glyco_hydro_30C"/>
    <property type="match status" value="1"/>
</dbReference>
<feature type="domain" description="Glycosyl hydrolase family 30 beta sandwich" evidence="7">
    <location>
        <begin position="382"/>
        <end position="470"/>
    </location>
</feature>
<feature type="domain" description="Glycosyl hydrolase family 30 TIM-barrel" evidence="6">
    <location>
        <begin position="127"/>
        <end position="287"/>
    </location>
</feature>
<dbReference type="InterPro" id="IPR001139">
    <property type="entry name" value="Glyco_hydro_30"/>
</dbReference>
<name>A0ABV0LUM8_9PSEU</name>
<comment type="similarity">
    <text evidence="1 4">Belongs to the glycosyl hydrolase 30 family.</text>
</comment>
<keyword evidence="3 4" id="KW-0378">Hydrolase</keyword>
<dbReference type="SUPFAM" id="SSF51011">
    <property type="entry name" value="Glycosyl hydrolase domain"/>
    <property type="match status" value="1"/>
</dbReference>
<dbReference type="GO" id="GO:0016787">
    <property type="term" value="F:hydrolase activity"/>
    <property type="evidence" value="ECO:0007669"/>
    <property type="project" value="UniProtKB-KW"/>
</dbReference>
<comment type="caution">
    <text evidence="8">The sequence shown here is derived from an EMBL/GenBank/DDBJ whole genome shotgun (WGS) entry which is preliminary data.</text>
</comment>
<gene>
    <name evidence="8" type="ORF">ABJI51_39395</name>
</gene>
<keyword evidence="4" id="KW-0326">Glycosidase</keyword>